<dbReference type="EMBL" id="CP003001">
    <property type="protein sequence ID" value="AEM74947.1"/>
    <property type="molecule type" value="Genomic_DNA"/>
</dbReference>
<dbReference type="KEGG" id="clc:Calla_2421"/>
<name>G2PYM8_9FIRM</name>
<protein>
    <submittedName>
        <fullName evidence="1">Uncharacterized protein</fullName>
    </submittedName>
</protein>
<proteinExistence type="predicted"/>
<organism evidence="1 2">
    <name type="scientific">Caldicellulosiruptor acetigenus 6A</name>
    <dbReference type="NCBI Taxonomy" id="632516"/>
    <lineage>
        <taxon>Bacteria</taxon>
        <taxon>Bacillati</taxon>
        <taxon>Bacillota</taxon>
        <taxon>Bacillota incertae sedis</taxon>
        <taxon>Caldicellulosiruptorales</taxon>
        <taxon>Caldicellulosiruptoraceae</taxon>
        <taxon>Caldicellulosiruptor</taxon>
    </lineage>
</organism>
<evidence type="ECO:0000313" key="2">
    <source>
        <dbReference type="Proteomes" id="UP000009257"/>
    </source>
</evidence>
<dbReference type="HOGENOM" id="CLU_2786029_0_0_9"/>
<gene>
    <name evidence="1" type="ORF">Calla_2421</name>
</gene>
<evidence type="ECO:0000313" key="1">
    <source>
        <dbReference type="EMBL" id="AEM74947.1"/>
    </source>
</evidence>
<dbReference type="AlphaFoldDB" id="G2PYM8"/>
<accession>G2PYM8</accession>
<sequence length="68" mass="7725">MDIIDENNVDLFQSPKGRLQTIIHTLGLESVSEVSIPNGKATNLPIDDWMIIVEACFNPQREGYKPRR</sequence>
<dbReference type="Proteomes" id="UP000009257">
    <property type="component" value="Chromosome"/>
</dbReference>
<reference evidence="1 2" key="1">
    <citation type="submission" date="2011-08" db="EMBL/GenBank/DDBJ databases">
        <title>Complete sequence of Caldicellulosiruptor lactoaceticus 6A.</title>
        <authorList>
            <consortium name="US DOE Joint Genome Institute"/>
            <person name="Lucas S."/>
            <person name="Han J."/>
            <person name="Lapidus A."/>
            <person name="Cheng J.-F."/>
            <person name="Goodwin L."/>
            <person name="Pitluck S."/>
            <person name="Peters L."/>
            <person name="Davenport K."/>
            <person name="Detter J.C."/>
            <person name="Han C."/>
            <person name="Tapia R."/>
            <person name="Land M."/>
            <person name="Hauser L."/>
            <person name="Kyrpides N."/>
            <person name="Ivanova N."/>
            <person name="Ovchinnikova G."/>
            <person name="Pagani I."/>
            <person name="Blumer-Schuette S.E."/>
            <person name="Kelly R.M."/>
            <person name="Woyke T."/>
        </authorList>
    </citation>
    <scope>NUCLEOTIDE SEQUENCE [LARGE SCALE GENOMIC DNA]</scope>
    <source>
        <strain evidence="1 2">6A</strain>
    </source>
</reference>